<dbReference type="GO" id="GO:0042273">
    <property type="term" value="P:ribosomal large subunit biogenesis"/>
    <property type="evidence" value="ECO:0007669"/>
    <property type="project" value="TreeGrafter"/>
</dbReference>
<evidence type="ECO:0000256" key="4">
    <source>
        <dbReference type="ARBA" id="ARBA00059003"/>
    </source>
</evidence>
<feature type="domain" description="TRASH" evidence="7">
    <location>
        <begin position="6"/>
        <end position="44"/>
    </location>
</feature>
<dbReference type="InterPro" id="IPR038630">
    <property type="entry name" value="L24e/L24_sf"/>
</dbReference>
<comment type="caution">
    <text evidence="8">The sequence shown here is derived from an EMBL/GenBank/DDBJ whole genome shotgun (WGS) entry which is preliminary data.</text>
</comment>
<dbReference type="EMBL" id="JAWZYT010000578">
    <property type="protein sequence ID" value="KAK4321550.1"/>
    <property type="molecule type" value="Genomic_DNA"/>
</dbReference>
<evidence type="ECO:0000256" key="3">
    <source>
        <dbReference type="ARBA" id="ARBA00039784"/>
    </source>
</evidence>
<organism evidence="8 9">
    <name type="scientific">Petrolisthes manimaculis</name>
    <dbReference type="NCBI Taxonomy" id="1843537"/>
    <lineage>
        <taxon>Eukaryota</taxon>
        <taxon>Metazoa</taxon>
        <taxon>Ecdysozoa</taxon>
        <taxon>Arthropoda</taxon>
        <taxon>Crustacea</taxon>
        <taxon>Multicrustacea</taxon>
        <taxon>Malacostraca</taxon>
        <taxon>Eumalacostraca</taxon>
        <taxon>Eucarida</taxon>
        <taxon>Decapoda</taxon>
        <taxon>Pleocyemata</taxon>
        <taxon>Anomura</taxon>
        <taxon>Galatheoidea</taxon>
        <taxon>Porcellanidae</taxon>
        <taxon>Petrolisthes</taxon>
    </lineage>
</organism>
<dbReference type="AlphaFoldDB" id="A0AAE1Q8I7"/>
<accession>A0AAE1Q8I7</accession>
<dbReference type="Proteomes" id="UP001292094">
    <property type="component" value="Unassembled WGS sequence"/>
</dbReference>
<dbReference type="SUPFAM" id="SSF57716">
    <property type="entry name" value="Glucocorticoid receptor-like (DNA-binding domain)"/>
    <property type="match status" value="1"/>
</dbReference>
<comment type="similarity">
    <text evidence="1">Belongs to the eukaryotic ribosomal protein eL24 family.</text>
</comment>
<evidence type="ECO:0000256" key="6">
    <source>
        <dbReference type="SAM" id="MobiDB-lite"/>
    </source>
</evidence>
<sequence>MRVERCYFCSKPMYPGHGTMFVRNDSKAFRFCGSKCNRLFKRKSNPRKKRWTKTYRKCVGKDLTVDPAFEFEKRRNAPVKYNRELWGKTLQAMKRVSEIKKRREDKFIMDRLLLDQDQRRVKDLVHVRRGMNLIVLPAAGLRKGRVVLEEKMEEKDEVTKRIEAGVAAERKRMKQEEQIKIANEEMMSEDEEKIEEDHQPKEGSSKDIDDEVDMSDEESDEESIVDDPIDINDDDDDDDDDDEYDDDRDAAAAAAAAEVDDDDDDDE</sequence>
<feature type="compositionally biased region" description="Basic and acidic residues" evidence="6">
    <location>
        <begin position="195"/>
        <end position="207"/>
    </location>
</feature>
<dbReference type="CDD" id="cd00472">
    <property type="entry name" value="Ribosomal_L24e_L24"/>
    <property type="match status" value="1"/>
</dbReference>
<dbReference type="FunFam" id="2.30.170.20:FF:000001">
    <property type="entry name" value="probable ribosome biogenesis protein RLP24"/>
    <property type="match status" value="1"/>
</dbReference>
<evidence type="ECO:0000313" key="8">
    <source>
        <dbReference type="EMBL" id="KAK4321550.1"/>
    </source>
</evidence>
<dbReference type="Gene3D" id="2.30.170.20">
    <property type="entry name" value="Ribosomal protein L24e"/>
    <property type="match status" value="1"/>
</dbReference>
<protein>
    <recommendedName>
        <fullName evidence="3">Probable ribosome biogenesis protein RLP24</fullName>
    </recommendedName>
</protein>
<dbReference type="PANTHER" id="PTHR10792:SF8">
    <property type="entry name" value="RIBOSOME BIOGENESIS PROTEIN RLP24-RELATED"/>
    <property type="match status" value="1"/>
</dbReference>
<dbReference type="Pfam" id="PF01246">
    <property type="entry name" value="Ribosomal_L24e"/>
    <property type="match status" value="1"/>
</dbReference>
<reference evidence="8" key="1">
    <citation type="submission" date="2023-11" db="EMBL/GenBank/DDBJ databases">
        <title>Genome assemblies of two species of porcelain crab, Petrolisthes cinctipes and Petrolisthes manimaculis (Anomura: Porcellanidae).</title>
        <authorList>
            <person name="Angst P."/>
        </authorList>
    </citation>
    <scope>NUCLEOTIDE SEQUENCE</scope>
    <source>
        <strain evidence="8">PB745_02</strain>
        <tissue evidence="8">Gill</tissue>
    </source>
</reference>
<dbReference type="PANTHER" id="PTHR10792">
    <property type="entry name" value="60S RIBOSOMAL PROTEIN L24"/>
    <property type="match status" value="1"/>
</dbReference>
<dbReference type="InterPro" id="IPR011017">
    <property type="entry name" value="TRASH_dom"/>
</dbReference>
<dbReference type="InterPro" id="IPR056366">
    <property type="entry name" value="Ribosomal_eL24"/>
</dbReference>
<keyword evidence="2" id="KW-0690">Ribosome biogenesis</keyword>
<dbReference type="GO" id="GO:0005730">
    <property type="term" value="C:nucleolus"/>
    <property type="evidence" value="ECO:0007669"/>
    <property type="project" value="TreeGrafter"/>
</dbReference>
<dbReference type="GO" id="GO:0003735">
    <property type="term" value="F:structural constituent of ribosome"/>
    <property type="evidence" value="ECO:0007669"/>
    <property type="project" value="InterPro"/>
</dbReference>
<evidence type="ECO:0000256" key="5">
    <source>
        <dbReference type="ARBA" id="ARBA00064137"/>
    </source>
</evidence>
<comment type="function">
    <text evidence="4">Involved in the biogenesis of the 60S ribosomal subunit. Ensures the docking of NOG1 to pre-60S particles.</text>
</comment>
<name>A0AAE1Q8I7_9EUCA</name>
<comment type="subunit">
    <text evidence="5">Associated with nucleolar and cytoplasmic pre-60S particles. At the end of biogenesis it dissociates from cytoplasmic pre-60S particles and is likely to be exchanged for its ribosomal homologue, RPL24.</text>
</comment>
<feature type="region of interest" description="Disordered" evidence="6">
    <location>
        <begin position="182"/>
        <end position="267"/>
    </location>
</feature>
<feature type="compositionally biased region" description="Acidic residues" evidence="6">
    <location>
        <begin position="208"/>
        <end position="248"/>
    </location>
</feature>
<evidence type="ECO:0000256" key="2">
    <source>
        <dbReference type="ARBA" id="ARBA00022517"/>
    </source>
</evidence>
<keyword evidence="9" id="KW-1185">Reference proteome</keyword>
<evidence type="ECO:0000256" key="1">
    <source>
        <dbReference type="ARBA" id="ARBA00005647"/>
    </source>
</evidence>
<dbReference type="InterPro" id="IPR000988">
    <property type="entry name" value="Ribosomal_eL24-rel_N"/>
</dbReference>
<gene>
    <name evidence="8" type="ORF">Pmani_007667</name>
</gene>
<dbReference type="SMART" id="SM00746">
    <property type="entry name" value="TRASH"/>
    <property type="match status" value="1"/>
</dbReference>
<proteinExistence type="inferred from homology"/>
<feature type="compositionally biased region" description="Acidic residues" evidence="6">
    <location>
        <begin position="258"/>
        <end position="267"/>
    </location>
</feature>
<evidence type="ECO:0000259" key="7">
    <source>
        <dbReference type="SMART" id="SM00746"/>
    </source>
</evidence>
<evidence type="ECO:0000313" key="9">
    <source>
        <dbReference type="Proteomes" id="UP001292094"/>
    </source>
</evidence>